<accession>A0A316FVP2</accession>
<comment type="caution">
    <text evidence="3">The sequence shown here is derived from an EMBL/GenBank/DDBJ whole genome shotgun (WGS) entry which is preliminary data.</text>
</comment>
<dbReference type="EMBL" id="QGGU01000004">
    <property type="protein sequence ID" value="PWK52854.1"/>
    <property type="molecule type" value="Genomic_DNA"/>
</dbReference>
<feature type="region of interest" description="Disordered" evidence="1">
    <location>
        <begin position="570"/>
        <end position="602"/>
    </location>
</feature>
<protein>
    <submittedName>
        <fullName evidence="3">Putative transposase</fullName>
    </submittedName>
</protein>
<proteinExistence type="predicted"/>
<dbReference type="RefSeq" id="WP_109762840.1">
    <property type="nucleotide sequence ID" value="NZ_QGGU01000004.1"/>
</dbReference>
<dbReference type="GO" id="GO:0003676">
    <property type="term" value="F:nucleic acid binding"/>
    <property type="evidence" value="ECO:0007669"/>
    <property type="project" value="InterPro"/>
</dbReference>
<sequence length="619" mass="71581">MTSLKLKVNELVSYKGRNFRIRLVYDYERLLLVHDKTGESEKVSVHDVGPPTGKNKQPFNHLVRPTEDLSEHELKIANQRFLVIEPLIYGEKLRTTEQVINAAHKHNVSVATLYRWIAQYESTLQIASLAPSKRSDQGKGRIQEEKEKLIEEVIEVHYLKDQRKSIKATYRELEQLCRANGLTPPGYQTLRRRINGIPKDVQTERRYDKMERDHIFSPILKGYEEATFPLSVVQIDHTPVDIILVSEKERESVGRAWLTVAICVYSRMVCGYYLAYEQPSIFSVGQCLFNSLVPKVQFLAKREVKGDWPIWGKMKILHSDNAKEFRSTNLQKVLHNYNINAHFRAKSNPNWGAHIERLLGTFNKRIQELPGTTFSDTKSRGRYKAENKAVFSLDELDRWLCEFIVNEYHVNKHSKLGMSPLEKLSRGITGTDDAFGSGLPEKILDENRLYIDLLPTYKRAVNKYGITIDYLDYNSPHLAKWISIKNPKSEDGTGKYIVKVDPQDVRRIFFLDPDLSDYLEVQCNLNVGGPLSAWELKTITNKLKAESDQKIDANRIFEARERMREIEEEAKAKTMKQRRFKERKKQAKKSITNTPNSNKEGVDLSIFDEDIQAFDDIGD</sequence>
<dbReference type="GO" id="GO:0015074">
    <property type="term" value="P:DNA integration"/>
    <property type="evidence" value="ECO:0007669"/>
    <property type="project" value="InterPro"/>
</dbReference>
<dbReference type="Proteomes" id="UP000245790">
    <property type="component" value="Unassembled WGS sequence"/>
</dbReference>
<dbReference type="PANTHER" id="PTHR35004:SF6">
    <property type="entry name" value="TRANSPOSASE"/>
    <property type="match status" value="1"/>
</dbReference>
<dbReference type="InterPro" id="IPR012337">
    <property type="entry name" value="RNaseH-like_sf"/>
</dbReference>
<reference evidence="3 4" key="1">
    <citation type="submission" date="2018-05" db="EMBL/GenBank/DDBJ databases">
        <title>Genomic Encyclopedia of Type Strains, Phase IV (KMG-IV): sequencing the most valuable type-strain genomes for metagenomic binning, comparative biology and taxonomic classification.</title>
        <authorList>
            <person name="Goeker M."/>
        </authorList>
    </citation>
    <scope>NUCLEOTIDE SEQUENCE [LARGE SCALE GENOMIC DNA]</scope>
    <source>
        <strain evidence="3 4">DSM 25350</strain>
    </source>
</reference>
<dbReference type="Pfam" id="PF09299">
    <property type="entry name" value="Mu-transpos_C"/>
    <property type="match status" value="1"/>
</dbReference>
<keyword evidence="4" id="KW-1185">Reference proteome</keyword>
<feature type="compositionally biased region" description="Polar residues" evidence="1">
    <location>
        <begin position="589"/>
        <end position="599"/>
    </location>
</feature>
<dbReference type="AlphaFoldDB" id="A0A316FVP2"/>
<dbReference type="InterPro" id="IPR036397">
    <property type="entry name" value="RNaseH_sf"/>
</dbReference>
<dbReference type="PROSITE" id="PS50994">
    <property type="entry name" value="INTEGRASE"/>
    <property type="match status" value="1"/>
</dbReference>
<dbReference type="InterPro" id="IPR015126">
    <property type="entry name" value="Mu_I-gamma"/>
</dbReference>
<evidence type="ECO:0000259" key="2">
    <source>
        <dbReference type="PROSITE" id="PS50994"/>
    </source>
</evidence>
<feature type="domain" description="Integrase catalytic" evidence="2">
    <location>
        <begin position="225"/>
        <end position="428"/>
    </location>
</feature>
<dbReference type="InterPro" id="IPR015378">
    <property type="entry name" value="Transposase-like_Mu_C"/>
</dbReference>
<gene>
    <name evidence="3" type="ORF">C8D97_10472</name>
</gene>
<dbReference type="Gene3D" id="3.30.420.10">
    <property type="entry name" value="Ribonuclease H-like superfamily/Ribonuclease H"/>
    <property type="match status" value="1"/>
</dbReference>
<evidence type="ECO:0000313" key="4">
    <source>
        <dbReference type="Proteomes" id="UP000245790"/>
    </source>
</evidence>
<organism evidence="3 4">
    <name type="scientific">Pleionea mediterranea</name>
    <dbReference type="NCBI Taxonomy" id="523701"/>
    <lineage>
        <taxon>Bacteria</taxon>
        <taxon>Pseudomonadati</taxon>
        <taxon>Pseudomonadota</taxon>
        <taxon>Gammaproteobacteria</taxon>
        <taxon>Oceanospirillales</taxon>
        <taxon>Pleioneaceae</taxon>
        <taxon>Pleionea</taxon>
    </lineage>
</organism>
<dbReference type="InterPro" id="IPR001584">
    <property type="entry name" value="Integrase_cat-core"/>
</dbReference>
<dbReference type="Gene3D" id="1.10.10.60">
    <property type="entry name" value="Homeodomain-like"/>
    <property type="match status" value="1"/>
</dbReference>
<dbReference type="SUPFAM" id="SSF53098">
    <property type="entry name" value="Ribonuclease H-like"/>
    <property type="match status" value="1"/>
</dbReference>
<name>A0A316FVP2_9GAMM</name>
<evidence type="ECO:0000256" key="1">
    <source>
        <dbReference type="SAM" id="MobiDB-lite"/>
    </source>
</evidence>
<evidence type="ECO:0000313" key="3">
    <source>
        <dbReference type="EMBL" id="PWK52854.1"/>
    </source>
</evidence>
<dbReference type="OrthoDB" id="501284at2"/>
<dbReference type="Pfam" id="PF09039">
    <property type="entry name" value="HTH_Tnp_Mu_2"/>
    <property type="match status" value="1"/>
</dbReference>
<dbReference type="PANTHER" id="PTHR35004">
    <property type="entry name" value="TRANSPOSASE RV3428C-RELATED"/>
    <property type="match status" value="1"/>
</dbReference>
<feature type="compositionally biased region" description="Basic residues" evidence="1">
    <location>
        <begin position="573"/>
        <end position="588"/>
    </location>
</feature>